<dbReference type="Proteomes" id="UP000013984">
    <property type="component" value="Unassembled WGS sequence"/>
</dbReference>
<dbReference type="PANTHER" id="PTHR37958">
    <property type="entry name" value="SODIUM-POTASSIUM/PROTON ANTIPORTER CHAA"/>
    <property type="match status" value="1"/>
</dbReference>
<dbReference type="Pfam" id="PF01699">
    <property type="entry name" value="Na_Ca_ex"/>
    <property type="match status" value="2"/>
</dbReference>
<accession>R9A9M9</accession>
<evidence type="ECO:0000256" key="3">
    <source>
        <dbReference type="ARBA" id="ARBA00022989"/>
    </source>
</evidence>
<dbReference type="PANTHER" id="PTHR37958:SF1">
    <property type="entry name" value="SODIUM-POTASSIUM_PROTON ANTIPORTER CHAA"/>
    <property type="match status" value="1"/>
</dbReference>
<evidence type="ECO:0000313" key="8">
    <source>
        <dbReference type="Proteomes" id="UP000013984"/>
    </source>
</evidence>
<feature type="transmembrane region" description="Helical" evidence="5">
    <location>
        <begin position="191"/>
        <end position="212"/>
    </location>
</feature>
<dbReference type="AlphaFoldDB" id="R9A9M9"/>
<feature type="transmembrane region" description="Helical" evidence="5">
    <location>
        <begin position="248"/>
        <end position="266"/>
    </location>
</feature>
<sequence>MANLWIWLNFTAFLIVLEGKELFYIFINSMTKTKTLTSNDWLSITSFLVLVFAMIAPIGEGLLIAFAVVFLAVGISSAVHNAEVIAERVGPALGTLILAISVTVIEVALIVSLMSNDTADSPQIARDTVFAALMIVTNGIIGICILLGGLKHKELGFQLVGTTALLGVLAVLSTLTLILPLYTTSTNKGTYSAGQLIFVSFASLVLYGSLVWSQTKSHKNFFSASEGEVLPTDTTATKPSKKRAITSFISLLFSLVAVVGLSKILSPTIESTIAALGAPKAVVGIVIAILVLAPETLAAMNAAKINELQTSLNLALGSGAASIALTIPAVSLYSLLFDKPLTLGLDTKGIVFLMVTFLAGSFTFGSGRTTSLHGLIHLVIMASFLAISLMP</sequence>
<name>R9A9M9_9LEPT</name>
<feature type="transmembrane region" description="Helical" evidence="5">
    <location>
        <begin position="129"/>
        <end position="150"/>
    </location>
</feature>
<feature type="transmembrane region" description="Helical" evidence="5">
    <location>
        <begin position="372"/>
        <end position="390"/>
    </location>
</feature>
<proteinExistence type="predicted"/>
<evidence type="ECO:0000256" key="4">
    <source>
        <dbReference type="ARBA" id="ARBA00023136"/>
    </source>
</evidence>
<reference evidence="7" key="1">
    <citation type="submission" date="2013-04" db="EMBL/GenBank/DDBJ databases">
        <authorList>
            <person name="Harkins D.M."/>
            <person name="Durkin A.S."/>
            <person name="Brinkac L.M."/>
            <person name="Haft D.H."/>
            <person name="Selengut J.D."/>
            <person name="Sanka R."/>
            <person name="DePew J."/>
            <person name="Purushe J."/>
            <person name="Galloway R.L."/>
            <person name="Vinetz J.M."/>
            <person name="Sutton G.G."/>
            <person name="Nierman W.C."/>
            <person name="Fouts D.E."/>
        </authorList>
    </citation>
    <scope>NUCLEOTIDE SEQUENCE [LARGE SCALE GENOMIC DNA]</scope>
    <source>
        <strain evidence="7">CDC</strain>
    </source>
</reference>
<feature type="transmembrane region" description="Helical" evidence="5">
    <location>
        <begin position="6"/>
        <end position="27"/>
    </location>
</feature>
<keyword evidence="8" id="KW-1185">Reference proteome</keyword>
<feature type="domain" description="Sodium/calcium exchanger membrane region" evidence="6">
    <location>
        <begin position="247"/>
        <end position="389"/>
    </location>
</feature>
<dbReference type="GO" id="GO:0015386">
    <property type="term" value="F:potassium:proton antiporter activity"/>
    <property type="evidence" value="ECO:0007669"/>
    <property type="project" value="TreeGrafter"/>
</dbReference>
<evidence type="ECO:0000259" key="6">
    <source>
        <dbReference type="Pfam" id="PF01699"/>
    </source>
</evidence>
<keyword evidence="2 5" id="KW-0812">Transmembrane</keyword>
<evidence type="ECO:0000256" key="5">
    <source>
        <dbReference type="SAM" id="Phobius"/>
    </source>
</evidence>
<comment type="caution">
    <text evidence="7">The sequence shown here is derived from an EMBL/GenBank/DDBJ whole genome shotgun (WGS) entry which is preliminary data.</text>
</comment>
<dbReference type="EMBL" id="AOGZ02000014">
    <property type="protein sequence ID" value="EOQ96925.1"/>
    <property type="molecule type" value="Genomic_DNA"/>
</dbReference>
<feature type="transmembrane region" description="Helical" evidence="5">
    <location>
        <begin position="349"/>
        <end position="365"/>
    </location>
</feature>
<protein>
    <submittedName>
        <fullName evidence="7">Calcium/proton exchanger</fullName>
    </submittedName>
</protein>
<organism evidence="7 8">
    <name type="scientific">Leptospira wolbachii serovar Codice str. CDC</name>
    <dbReference type="NCBI Taxonomy" id="1218599"/>
    <lineage>
        <taxon>Bacteria</taxon>
        <taxon>Pseudomonadati</taxon>
        <taxon>Spirochaetota</taxon>
        <taxon>Spirochaetia</taxon>
        <taxon>Leptospirales</taxon>
        <taxon>Leptospiraceae</taxon>
        <taxon>Leptospira</taxon>
    </lineage>
</organism>
<feature type="transmembrane region" description="Helical" evidence="5">
    <location>
        <begin position="272"/>
        <end position="293"/>
    </location>
</feature>
<evidence type="ECO:0000256" key="1">
    <source>
        <dbReference type="ARBA" id="ARBA00004141"/>
    </source>
</evidence>
<comment type="subcellular location">
    <subcellularLocation>
        <location evidence="1">Membrane</location>
        <topology evidence="1">Multi-pass membrane protein</topology>
    </subcellularLocation>
</comment>
<dbReference type="GO" id="GO:0015385">
    <property type="term" value="F:sodium:proton antiporter activity"/>
    <property type="evidence" value="ECO:0007669"/>
    <property type="project" value="TreeGrafter"/>
</dbReference>
<evidence type="ECO:0000256" key="2">
    <source>
        <dbReference type="ARBA" id="ARBA00022692"/>
    </source>
</evidence>
<feature type="domain" description="Sodium/calcium exchanger membrane region" evidence="6">
    <location>
        <begin position="62"/>
        <end position="215"/>
    </location>
</feature>
<feature type="transmembrane region" description="Helical" evidence="5">
    <location>
        <begin position="157"/>
        <end position="179"/>
    </location>
</feature>
<feature type="transmembrane region" description="Helical" evidence="5">
    <location>
        <begin position="314"/>
        <end position="337"/>
    </location>
</feature>
<keyword evidence="4 5" id="KW-0472">Membrane</keyword>
<feature type="transmembrane region" description="Helical" evidence="5">
    <location>
        <begin position="62"/>
        <end position="80"/>
    </location>
</feature>
<dbReference type="STRING" id="1218599.LEP1GSC195_2903"/>
<keyword evidence="3 5" id="KW-1133">Transmembrane helix</keyword>
<dbReference type="InterPro" id="IPR004837">
    <property type="entry name" value="NaCa_Exmemb"/>
</dbReference>
<dbReference type="GO" id="GO:0005886">
    <property type="term" value="C:plasma membrane"/>
    <property type="evidence" value="ECO:0007669"/>
    <property type="project" value="TreeGrafter"/>
</dbReference>
<feature type="transmembrane region" description="Helical" evidence="5">
    <location>
        <begin position="92"/>
        <end position="114"/>
    </location>
</feature>
<gene>
    <name evidence="7" type="ORF">LEP1GSC195_2903</name>
</gene>
<evidence type="ECO:0000313" key="7">
    <source>
        <dbReference type="EMBL" id="EOQ96925.1"/>
    </source>
</evidence>
<dbReference type="InterPro" id="IPR052946">
    <property type="entry name" value="Alkaline_pH_Ca-Antiporter"/>
</dbReference>
<feature type="transmembrane region" description="Helical" evidence="5">
    <location>
        <begin position="39"/>
        <end position="56"/>
    </location>
</feature>